<dbReference type="InterPro" id="IPR037231">
    <property type="entry name" value="NAP-like_sf"/>
</dbReference>
<keyword evidence="5" id="KW-1185">Reference proteome</keyword>
<comment type="caution">
    <text evidence="4">The sequence shown here is derived from an EMBL/GenBank/DDBJ whole genome shotgun (WGS) entry which is preliminary data.</text>
</comment>
<evidence type="ECO:0000256" key="3">
    <source>
        <dbReference type="SAM" id="MobiDB-lite"/>
    </source>
</evidence>
<comment type="similarity">
    <text evidence="1 2">Belongs to the nucleosome assembly protein (NAP) family.</text>
</comment>
<feature type="compositionally biased region" description="Acidic residues" evidence="3">
    <location>
        <begin position="267"/>
        <end position="290"/>
    </location>
</feature>
<gene>
    <name evidence="4" type="ORF">Q9L58_000930</name>
</gene>
<evidence type="ECO:0000313" key="5">
    <source>
        <dbReference type="Proteomes" id="UP001447188"/>
    </source>
</evidence>
<dbReference type="Pfam" id="PF00956">
    <property type="entry name" value="NAP"/>
    <property type="match status" value="1"/>
</dbReference>
<dbReference type="PANTHER" id="PTHR11875">
    <property type="entry name" value="TESTIS-SPECIFIC Y-ENCODED PROTEIN"/>
    <property type="match status" value="1"/>
</dbReference>
<name>A0ABR3GW33_9PEZI</name>
<reference evidence="4 5" key="1">
    <citation type="submission" date="2024-02" db="EMBL/GenBank/DDBJ databases">
        <title>Discinaceae phylogenomics.</title>
        <authorList>
            <person name="Dirks A.C."/>
            <person name="James T.Y."/>
        </authorList>
    </citation>
    <scope>NUCLEOTIDE SEQUENCE [LARGE SCALE GENOMIC DNA]</scope>
    <source>
        <strain evidence="4 5">ACD0624</strain>
    </source>
</reference>
<dbReference type="Proteomes" id="UP001447188">
    <property type="component" value="Unassembled WGS sequence"/>
</dbReference>
<protein>
    <recommendedName>
        <fullName evidence="6">Nucleosome assembly protein</fullName>
    </recommendedName>
</protein>
<accession>A0ABR3GW33</accession>
<evidence type="ECO:0000256" key="2">
    <source>
        <dbReference type="RuleBase" id="RU003876"/>
    </source>
</evidence>
<dbReference type="EMBL" id="JBBBZM010000006">
    <property type="protein sequence ID" value="KAL0640102.1"/>
    <property type="molecule type" value="Genomic_DNA"/>
</dbReference>
<evidence type="ECO:0000256" key="1">
    <source>
        <dbReference type="ARBA" id="ARBA00009947"/>
    </source>
</evidence>
<dbReference type="Gene3D" id="3.30.1120.90">
    <property type="entry name" value="Nucleosome assembly protein"/>
    <property type="match status" value="1"/>
</dbReference>
<feature type="region of interest" description="Disordered" evidence="3">
    <location>
        <begin position="267"/>
        <end position="319"/>
    </location>
</feature>
<dbReference type="InterPro" id="IPR002164">
    <property type="entry name" value="NAP_family"/>
</dbReference>
<organism evidence="4 5">
    <name type="scientific">Discina gigas</name>
    <dbReference type="NCBI Taxonomy" id="1032678"/>
    <lineage>
        <taxon>Eukaryota</taxon>
        <taxon>Fungi</taxon>
        <taxon>Dikarya</taxon>
        <taxon>Ascomycota</taxon>
        <taxon>Pezizomycotina</taxon>
        <taxon>Pezizomycetes</taxon>
        <taxon>Pezizales</taxon>
        <taxon>Discinaceae</taxon>
        <taxon>Discina</taxon>
    </lineage>
</organism>
<proteinExistence type="inferred from homology"/>
<sequence>MYSMSSSPAMSGEEGEAPIDQEEFQHVLVELAGLEKEFEKVDVDILRETTLRQAPLFARRNVLTSRIRNFWPLTFEQAATALAFDEYITPEDAHLLGSLRGINVTRPTATTEPRTFLIEFEFCPNDYFSNTVLSKTFTHQPGGSGMCSAPVAIAWKAGKDLTEGVSAAAGAAFEERKGGVKRGPAQMALQRKMGSGPTSFFNWFLWTGAHEAFGEVHEHGGECDGHHAHGEEEEGPVEVFPCGEDLAVHIAEDLYPNAPKYFTDVVEDEEEEEEDGDDIDLESDVDEDSAETILAQVGKKGKRNGADEEDGPTKKKSKK</sequence>
<evidence type="ECO:0000313" key="4">
    <source>
        <dbReference type="EMBL" id="KAL0640102.1"/>
    </source>
</evidence>
<evidence type="ECO:0008006" key="6">
    <source>
        <dbReference type="Google" id="ProtNLM"/>
    </source>
</evidence>
<dbReference type="SUPFAM" id="SSF143113">
    <property type="entry name" value="NAP-like"/>
    <property type="match status" value="1"/>
</dbReference>